<keyword evidence="5" id="KW-0406">Ion transport</keyword>
<keyword evidence="2" id="KW-0813">Transport</keyword>
<feature type="transmembrane region" description="Helical" evidence="9">
    <location>
        <begin position="319"/>
        <end position="336"/>
    </location>
</feature>
<feature type="transmembrane region" description="Helical" evidence="9">
    <location>
        <begin position="28"/>
        <end position="47"/>
    </location>
</feature>
<dbReference type="CDD" id="cd01031">
    <property type="entry name" value="EriC"/>
    <property type="match status" value="1"/>
</dbReference>
<dbReference type="Pfam" id="PF00654">
    <property type="entry name" value="Voltage_CLC"/>
    <property type="match status" value="1"/>
</dbReference>
<accession>B1WZ64</accession>
<feature type="transmembrane region" description="Helical" evidence="9">
    <location>
        <begin position="342"/>
        <end position="360"/>
    </location>
</feature>
<dbReference type="SUPFAM" id="SSF52402">
    <property type="entry name" value="Adenine nucleotide alpha hydrolases-like"/>
    <property type="match status" value="2"/>
</dbReference>
<keyword evidence="8" id="KW-0129">CBS domain</keyword>
<organism evidence="11 12">
    <name type="scientific">Crocosphaera subtropica (strain ATCC 51142 / BH68)</name>
    <name type="common">Cyanothece sp. (strain ATCC 51142)</name>
    <dbReference type="NCBI Taxonomy" id="43989"/>
    <lineage>
        <taxon>Bacteria</taxon>
        <taxon>Bacillati</taxon>
        <taxon>Cyanobacteriota</taxon>
        <taxon>Cyanophyceae</taxon>
        <taxon>Oscillatoriophycideae</taxon>
        <taxon>Chroococcales</taxon>
        <taxon>Aphanothecaceae</taxon>
        <taxon>Crocosphaera</taxon>
        <taxon>Crocosphaera subtropica</taxon>
    </lineage>
</organism>
<dbReference type="GO" id="GO:0005247">
    <property type="term" value="F:voltage-gated chloride channel activity"/>
    <property type="evidence" value="ECO:0007669"/>
    <property type="project" value="TreeGrafter"/>
</dbReference>
<reference evidence="11 12" key="1">
    <citation type="journal article" date="2008" name="Proc. Natl. Acad. Sci. U.S.A.">
        <title>The genome of Cyanothece 51142, a unicellular diazotrophic cyanobacterium important in the marine nitrogen cycle.</title>
        <authorList>
            <person name="Welsh E.A."/>
            <person name="Liberton M."/>
            <person name="Stoeckel J."/>
            <person name="Loh T."/>
            <person name="Elvitigala T."/>
            <person name="Wang C."/>
            <person name="Wollam A."/>
            <person name="Fulton R.S."/>
            <person name="Clifton S.W."/>
            <person name="Jacobs J.M."/>
            <person name="Aurora R."/>
            <person name="Ghosh B.K."/>
            <person name="Sherman L.A."/>
            <person name="Smith R.D."/>
            <person name="Wilson R.K."/>
            <person name="Pakrasi H.B."/>
        </authorList>
    </citation>
    <scope>NUCLEOTIDE SEQUENCE [LARGE SCALE GENOMIC DNA]</scope>
    <source>
        <strain evidence="12">ATCC 51142 / BH68</strain>
    </source>
</reference>
<dbReference type="PROSITE" id="PS51371">
    <property type="entry name" value="CBS"/>
    <property type="match status" value="2"/>
</dbReference>
<evidence type="ECO:0000256" key="3">
    <source>
        <dbReference type="ARBA" id="ARBA00022692"/>
    </source>
</evidence>
<keyword evidence="12" id="KW-1185">Reference proteome</keyword>
<evidence type="ECO:0000256" key="1">
    <source>
        <dbReference type="ARBA" id="ARBA00004141"/>
    </source>
</evidence>
<dbReference type="eggNOG" id="COG0589">
    <property type="taxonomic scope" value="Bacteria"/>
</dbReference>
<feature type="transmembrane region" description="Helical" evidence="9">
    <location>
        <begin position="201"/>
        <end position="218"/>
    </location>
</feature>
<keyword evidence="3 9" id="KW-0812">Transmembrane</keyword>
<dbReference type="InterPro" id="IPR014743">
    <property type="entry name" value="Cl-channel_core"/>
</dbReference>
<sequence length="882" mass="95776">MQPHLMPQRLYQWFKSRNFALNATDTRYALVEASLIGVLSAIAALILKQGVGWLGGWRVALANEFGGIVVLPLGGLILGYLAGWIIETLSPTATGGGITQVKAALARYPVPLSLRVAIVKLIGTILVLGGGLTLGRRAPTVHIGAALAAQLSSWVPTSPEHRRQMIAAGAAAGLAAGFTTPIAGVLFVIEELMRDVSGLTLETAIVASFTGAVVSLILQSSTLNLPSSLLELPDITFSALDIPFYLLLGILAGVLGALFNRGLLLSVKIQHQFNLPLSWRIGLMGMVSGIIIAVLPPFFRDNAGLRIILVTGELDWSRILLAFVAHFFLTILAYSANTPGGLFGPALVLGSALGYLVGDFEQFLTGTGTQSSYALAGMGAFFTAVVRVPVTAIVFVFELNTDFNIVLPLMVTCAVSYIVAESVSRGSLYEHMLHARGIYINEAATGQDFLSKLTASQVMESHVETLSSDLSLDEVLQAMSNSTHRGFPVVEQGQLVGIVTQTDLAKLKKVPGYTPLSEFMTRRPITVQAESSLSDVLYLLNRYQLSRLPVTEGHKLVGIITRTDIIRIEANQLQGDDTTINEVVPDPSYIAYQTRAPLAGEGRILLPLVNPDTATSLFKISAAIAQKQNQEIECLQVITVPKHSDPAQTPVITQHSRQLLQRTERLGRQYHLPVHTQIRIAHDRAQAILDTIRERHIDLMVLQWTDDNHSPGTIFDPVIDVLIRKATCELVLVKLGQEKEAYPQTLDKDATWLLPIAGGPNAKRAMELLPGLIKLYTRPRSPIIWLCQVFSPHKATPNYQSLEVAAKRLKEELERPVIPLPVRSQSVADAIIHLAEAETCDVVMLGVSREGLLVQVMQGNLPKMIAQQVKSTVILVRGKLDN</sequence>
<evidence type="ECO:0000256" key="2">
    <source>
        <dbReference type="ARBA" id="ARBA00022448"/>
    </source>
</evidence>
<dbReference type="Gene3D" id="3.10.580.10">
    <property type="entry name" value="CBS-domain"/>
    <property type="match status" value="1"/>
</dbReference>
<dbReference type="SMART" id="SM00116">
    <property type="entry name" value="CBS"/>
    <property type="match status" value="2"/>
</dbReference>
<evidence type="ECO:0000256" key="4">
    <source>
        <dbReference type="ARBA" id="ARBA00022989"/>
    </source>
</evidence>
<evidence type="ECO:0000256" key="8">
    <source>
        <dbReference type="PROSITE-ProRule" id="PRU00703"/>
    </source>
</evidence>
<evidence type="ECO:0000256" key="6">
    <source>
        <dbReference type="ARBA" id="ARBA00023136"/>
    </source>
</evidence>
<dbReference type="Gene3D" id="3.40.50.620">
    <property type="entry name" value="HUPs"/>
    <property type="match status" value="2"/>
</dbReference>
<dbReference type="HOGENOM" id="CLU_016449_0_0_3"/>
<comment type="subcellular location">
    <subcellularLocation>
        <location evidence="1">Membrane</location>
        <topology evidence="1">Multi-pass membrane protein</topology>
    </subcellularLocation>
</comment>
<evidence type="ECO:0000313" key="12">
    <source>
        <dbReference type="Proteomes" id="UP000001203"/>
    </source>
</evidence>
<keyword evidence="6 9" id="KW-0472">Membrane</keyword>
<keyword evidence="4 9" id="KW-1133">Transmembrane helix</keyword>
<feature type="transmembrane region" description="Helical" evidence="9">
    <location>
        <begin position="166"/>
        <end position="189"/>
    </location>
</feature>
<feature type="transmembrane region" description="Helical" evidence="9">
    <location>
        <begin position="112"/>
        <end position="134"/>
    </location>
</feature>
<feature type="transmembrane region" description="Helical" evidence="9">
    <location>
        <begin position="279"/>
        <end position="299"/>
    </location>
</feature>
<dbReference type="EMBL" id="CP000806">
    <property type="protein sequence ID" value="ACB49430.1"/>
    <property type="molecule type" value="Genomic_DNA"/>
</dbReference>
<dbReference type="RefSeq" id="WP_009543123.1">
    <property type="nucleotide sequence ID" value="NC_010546.1"/>
</dbReference>
<dbReference type="InterPro" id="IPR001807">
    <property type="entry name" value="ClC"/>
</dbReference>
<proteinExistence type="predicted"/>
<dbReference type="InterPro" id="IPR006016">
    <property type="entry name" value="UspA"/>
</dbReference>
<evidence type="ECO:0000256" key="7">
    <source>
        <dbReference type="ARBA" id="ARBA00023214"/>
    </source>
</evidence>
<gene>
    <name evidence="11" type="ordered locus">cce_0078</name>
</gene>
<dbReference type="SUPFAM" id="SSF54631">
    <property type="entry name" value="CBS-domain pair"/>
    <property type="match status" value="1"/>
</dbReference>
<keyword evidence="7" id="KW-0868">Chloride</keyword>
<dbReference type="OrthoDB" id="9812438at2"/>
<dbReference type="PANTHER" id="PTHR45711">
    <property type="entry name" value="CHLORIDE CHANNEL PROTEIN"/>
    <property type="match status" value="1"/>
</dbReference>
<dbReference type="STRING" id="43989.cce_0078"/>
<dbReference type="Proteomes" id="UP000001203">
    <property type="component" value="Chromosome circular"/>
</dbReference>
<feature type="transmembrane region" description="Helical" evidence="9">
    <location>
        <begin position="59"/>
        <end position="86"/>
    </location>
</feature>
<feature type="transmembrane region" description="Helical" evidence="9">
    <location>
        <begin position="403"/>
        <end position="420"/>
    </location>
</feature>
<dbReference type="KEGG" id="cyt:cce_0078"/>
<dbReference type="InterPro" id="IPR000644">
    <property type="entry name" value="CBS_dom"/>
</dbReference>
<dbReference type="eggNOG" id="COG0038">
    <property type="taxonomic scope" value="Bacteria"/>
</dbReference>
<dbReference type="eggNOG" id="COG0517">
    <property type="taxonomic scope" value="Bacteria"/>
</dbReference>
<feature type="domain" description="CBS" evidence="10">
    <location>
        <begin position="459"/>
        <end position="516"/>
    </location>
</feature>
<dbReference type="PANTHER" id="PTHR45711:SF10">
    <property type="entry name" value="CHLORIDE CHANNEL PROTEIN"/>
    <property type="match status" value="1"/>
</dbReference>
<dbReference type="Pfam" id="PF00582">
    <property type="entry name" value="Usp"/>
    <property type="match status" value="1"/>
</dbReference>
<dbReference type="GO" id="GO:0005886">
    <property type="term" value="C:plasma membrane"/>
    <property type="evidence" value="ECO:0007669"/>
    <property type="project" value="TreeGrafter"/>
</dbReference>
<evidence type="ECO:0000313" key="11">
    <source>
        <dbReference type="EMBL" id="ACB49430.1"/>
    </source>
</evidence>
<dbReference type="SUPFAM" id="SSF81340">
    <property type="entry name" value="Clc chloride channel"/>
    <property type="match status" value="1"/>
</dbReference>
<dbReference type="Gene3D" id="1.10.3080.10">
    <property type="entry name" value="Clc chloride channel"/>
    <property type="match status" value="1"/>
</dbReference>
<dbReference type="AlphaFoldDB" id="B1WZ64"/>
<evidence type="ECO:0000256" key="5">
    <source>
        <dbReference type="ARBA" id="ARBA00023065"/>
    </source>
</evidence>
<name>B1WZ64_CROS5</name>
<evidence type="ECO:0000259" key="10">
    <source>
        <dbReference type="PROSITE" id="PS51371"/>
    </source>
</evidence>
<evidence type="ECO:0000256" key="9">
    <source>
        <dbReference type="SAM" id="Phobius"/>
    </source>
</evidence>
<feature type="domain" description="CBS" evidence="10">
    <location>
        <begin position="520"/>
        <end position="578"/>
    </location>
</feature>
<dbReference type="Pfam" id="PF00571">
    <property type="entry name" value="CBS"/>
    <property type="match status" value="2"/>
</dbReference>
<dbReference type="InterPro" id="IPR046342">
    <property type="entry name" value="CBS_dom_sf"/>
</dbReference>
<dbReference type="InterPro" id="IPR014729">
    <property type="entry name" value="Rossmann-like_a/b/a_fold"/>
</dbReference>
<protein>
    <submittedName>
        <fullName evidence="11">Chloride channel protein</fullName>
    </submittedName>
</protein>
<feature type="transmembrane region" description="Helical" evidence="9">
    <location>
        <begin position="239"/>
        <end position="259"/>
    </location>
</feature>
<dbReference type="PRINTS" id="PR00762">
    <property type="entry name" value="CLCHANNEL"/>
</dbReference>
<feature type="transmembrane region" description="Helical" evidence="9">
    <location>
        <begin position="372"/>
        <end position="397"/>
    </location>
</feature>